<dbReference type="InterPro" id="IPR002110">
    <property type="entry name" value="Ankyrin_rpt"/>
</dbReference>
<feature type="repeat" description="ANK" evidence="3">
    <location>
        <begin position="172"/>
        <end position="204"/>
    </location>
</feature>
<dbReference type="SUPFAM" id="SSF48403">
    <property type="entry name" value="Ankyrin repeat"/>
    <property type="match status" value="2"/>
</dbReference>
<evidence type="ECO:0000256" key="1">
    <source>
        <dbReference type="ARBA" id="ARBA00022737"/>
    </source>
</evidence>
<dbReference type="PROSITE" id="PS50088">
    <property type="entry name" value="ANK_REPEAT"/>
    <property type="match status" value="8"/>
</dbReference>
<feature type="repeat" description="ANK" evidence="3">
    <location>
        <begin position="435"/>
        <end position="468"/>
    </location>
</feature>
<accession>A0A8K1CVP3</accession>
<dbReference type="SMART" id="SM00248">
    <property type="entry name" value="ANK"/>
    <property type="match status" value="17"/>
</dbReference>
<feature type="repeat" description="ANK" evidence="3">
    <location>
        <begin position="34"/>
        <end position="57"/>
    </location>
</feature>
<feature type="repeat" description="ANK" evidence="3">
    <location>
        <begin position="503"/>
        <end position="535"/>
    </location>
</feature>
<dbReference type="AlphaFoldDB" id="A0A8K1CVP3"/>
<dbReference type="Pfam" id="PF13606">
    <property type="entry name" value="Ank_3"/>
    <property type="match status" value="1"/>
</dbReference>
<reference evidence="4" key="1">
    <citation type="submission" date="2019-03" db="EMBL/GenBank/DDBJ databases">
        <title>Long read genome sequence of the mycoparasitic Pythium oligandrum ATCC 38472 isolated from sugarbeet rhizosphere.</title>
        <authorList>
            <person name="Gaulin E."/>
        </authorList>
    </citation>
    <scope>NUCLEOTIDE SEQUENCE</scope>
    <source>
        <strain evidence="4">ATCC 38472_TT</strain>
    </source>
</reference>
<gene>
    <name evidence="4" type="ORF">Poli38472_001933</name>
</gene>
<feature type="repeat" description="ANK" evidence="3">
    <location>
        <begin position="402"/>
        <end position="434"/>
    </location>
</feature>
<dbReference type="PROSITE" id="PS50297">
    <property type="entry name" value="ANK_REP_REGION"/>
    <property type="match status" value="6"/>
</dbReference>
<comment type="caution">
    <text evidence="4">The sequence shown here is derived from an EMBL/GenBank/DDBJ whole genome shotgun (WGS) entry which is preliminary data.</text>
</comment>
<protein>
    <submittedName>
        <fullName evidence="4">Uncharacterized protein</fullName>
    </submittedName>
</protein>
<evidence type="ECO:0000256" key="3">
    <source>
        <dbReference type="PROSITE-ProRule" id="PRU00023"/>
    </source>
</evidence>
<feature type="repeat" description="ANK" evidence="3">
    <location>
        <begin position="139"/>
        <end position="171"/>
    </location>
</feature>
<dbReference type="Pfam" id="PF00023">
    <property type="entry name" value="Ank"/>
    <property type="match status" value="1"/>
</dbReference>
<dbReference type="Pfam" id="PF12796">
    <property type="entry name" value="Ank_2"/>
    <property type="match status" value="3"/>
</dbReference>
<evidence type="ECO:0000313" key="4">
    <source>
        <dbReference type="EMBL" id="TMW69777.1"/>
    </source>
</evidence>
<feature type="repeat" description="ANK" evidence="3">
    <location>
        <begin position="70"/>
        <end position="105"/>
    </location>
</feature>
<dbReference type="Pfam" id="PF13637">
    <property type="entry name" value="Ank_4"/>
    <property type="match status" value="1"/>
</dbReference>
<evidence type="ECO:0000313" key="5">
    <source>
        <dbReference type="Proteomes" id="UP000794436"/>
    </source>
</evidence>
<keyword evidence="5" id="KW-1185">Reference proteome</keyword>
<dbReference type="PRINTS" id="PR01415">
    <property type="entry name" value="ANKYRIN"/>
</dbReference>
<proteinExistence type="predicted"/>
<keyword evidence="1" id="KW-0677">Repeat</keyword>
<dbReference type="InterPro" id="IPR036770">
    <property type="entry name" value="Ankyrin_rpt-contain_sf"/>
</dbReference>
<dbReference type="OrthoDB" id="539213at2759"/>
<keyword evidence="2 3" id="KW-0040">ANK repeat</keyword>
<dbReference type="PANTHER" id="PTHR24198">
    <property type="entry name" value="ANKYRIN REPEAT AND PROTEIN KINASE DOMAIN-CONTAINING PROTEIN"/>
    <property type="match status" value="1"/>
</dbReference>
<dbReference type="Proteomes" id="UP000794436">
    <property type="component" value="Unassembled WGS sequence"/>
</dbReference>
<dbReference type="PANTHER" id="PTHR24198:SF165">
    <property type="entry name" value="ANKYRIN REPEAT-CONTAINING PROTEIN-RELATED"/>
    <property type="match status" value="1"/>
</dbReference>
<dbReference type="Gene3D" id="1.25.40.20">
    <property type="entry name" value="Ankyrin repeat-containing domain"/>
    <property type="match status" value="2"/>
</dbReference>
<name>A0A8K1CVP3_PYTOL</name>
<sequence>MAAVFLAAARDGDVDMLQRCLNEDNAVLLVYDENENTALHLVASAGHLDALRLLLDNDVGNTCIEMTNSTMKTALLCACSSQSAQSVEIVRELLGRGANLNAVDNCSRTALACACLEGTTEVVKELVTRDLDLDSVDKYHTTALHYAAGIGNLPMVKTLLDAGASINAKGAGPATAVHQAAVYNDVEVAELLLKSGIDPNARDPWSRTALMHGIGKERYLDFARLLIVHGVDVNAIDINQETALHKASKLVDGLDIVKFLLKHGADPLCPQRDGSIVIVAADRGHLDIVDVLMDYIDDSAFSPHQFQLLLAHACRNCDQNFRVALKLLHRGENIVLENYAGLLNEAVLSGNAQVVAYILELGTKAAVPDMSQTLDSALFHVKTLDVLNLLVERGASIHTTEGGCNVLHSVCMKGTADMVEMLLDKGIDPNGTTSLGDSSFQMAAANPKRDDIVTLLIARGFNVNRVDPVTQMSPLLQACAKGNVYATTFLLDHGADATTTTMDGCTGLHLACYKGAFWMVELFCKRGFDINAQNVNGWTPLHIAANVGDTQLISSLIEFGANTEALDQDGKTPLSICMQWEWGTNPLRRRQTIYELMSHGAAYVSSPEHSTKVFFDENGEEGTELVHCVDNSYVVGRSKLATIVLLHIQLWTAEQQRGKKPLTQIDLSELKCDVKAVERFVLQAIGK</sequence>
<organism evidence="4 5">
    <name type="scientific">Pythium oligandrum</name>
    <name type="common">Mycoparasitic fungus</name>
    <dbReference type="NCBI Taxonomy" id="41045"/>
    <lineage>
        <taxon>Eukaryota</taxon>
        <taxon>Sar</taxon>
        <taxon>Stramenopiles</taxon>
        <taxon>Oomycota</taxon>
        <taxon>Peronosporomycetes</taxon>
        <taxon>Pythiales</taxon>
        <taxon>Pythiaceae</taxon>
        <taxon>Pythium</taxon>
    </lineage>
</organism>
<dbReference type="EMBL" id="SPLM01000001">
    <property type="protein sequence ID" value="TMW69777.1"/>
    <property type="molecule type" value="Genomic_DNA"/>
</dbReference>
<evidence type="ECO:0000256" key="2">
    <source>
        <dbReference type="ARBA" id="ARBA00023043"/>
    </source>
</evidence>
<feature type="repeat" description="ANK" evidence="3">
    <location>
        <begin position="536"/>
        <end position="568"/>
    </location>
</feature>